<dbReference type="RefSeq" id="WP_253060506.1">
    <property type="nucleotide sequence ID" value="NZ_JAMXWM010000005.1"/>
</dbReference>
<evidence type="ECO:0000259" key="2">
    <source>
        <dbReference type="Pfam" id="PF00561"/>
    </source>
</evidence>
<sequence length="280" mass="31559">MAERYFEVEPGIELHYRDVGSGRPLVFIPGWTFSIDVFEKQIAYFSTHYRVIAVDPRNHGKSTISVNRNTYDVQGADLGKLINHLELKDAVLIGWSFGGLTLWSYVEQFGVQNISAAVTIDVSPRTLSSDSDEWVAGTLEDLIAVHNHSLDSAEHYRQFIDSFAENLLFDHAITDEEKSRFTAPSLRLPHQIADALYVDGWLTDKKAAAKTVDEAVPSLIVTSSARADTAKPYIQKELPNSEVHSFGNHLLFWEYADRFNEILDQFLSKHNLSETALQNS</sequence>
<dbReference type="EMBL" id="JBHUMQ010000017">
    <property type="protein sequence ID" value="MFD2693548.1"/>
    <property type="molecule type" value="Genomic_DNA"/>
</dbReference>
<organism evidence="3 4">
    <name type="scientific">Sporolactobacillus shoreicorticis</name>
    <dbReference type="NCBI Taxonomy" id="1923877"/>
    <lineage>
        <taxon>Bacteria</taxon>
        <taxon>Bacillati</taxon>
        <taxon>Bacillota</taxon>
        <taxon>Bacilli</taxon>
        <taxon>Bacillales</taxon>
        <taxon>Sporolactobacillaceae</taxon>
        <taxon>Sporolactobacillus</taxon>
    </lineage>
</organism>
<proteinExistence type="predicted"/>
<accession>A0ABW5S2I2</accession>
<dbReference type="PANTHER" id="PTHR43798:SF31">
    <property type="entry name" value="AB HYDROLASE SUPERFAMILY PROTEIN YCLE"/>
    <property type="match status" value="1"/>
</dbReference>
<protein>
    <submittedName>
        <fullName evidence="3">Alpha/beta fold hydrolase</fullName>
    </submittedName>
</protein>
<evidence type="ECO:0000313" key="4">
    <source>
        <dbReference type="Proteomes" id="UP001597399"/>
    </source>
</evidence>
<comment type="caution">
    <text evidence="3">The sequence shown here is derived from an EMBL/GenBank/DDBJ whole genome shotgun (WGS) entry which is preliminary data.</text>
</comment>
<evidence type="ECO:0000313" key="3">
    <source>
        <dbReference type="EMBL" id="MFD2693548.1"/>
    </source>
</evidence>
<evidence type="ECO:0000256" key="1">
    <source>
        <dbReference type="ARBA" id="ARBA00022801"/>
    </source>
</evidence>
<dbReference type="SUPFAM" id="SSF53474">
    <property type="entry name" value="alpha/beta-Hydrolases"/>
    <property type="match status" value="1"/>
</dbReference>
<dbReference type="Pfam" id="PF00561">
    <property type="entry name" value="Abhydrolase_1"/>
    <property type="match status" value="1"/>
</dbReference>
<reference evidence="4" key="1">
    <citation type="journal article" date="2019" name="Int. J. Syst. Evol. Microbiol.">
        <title>The Global Catalogue of Microorganisms (GCM) 10K type strain sequencing project: providing services to taxonomists for standard genome sequencing and annotation.</title>
        <authorList>
            <consortium name="The Broad Institute Genomics Platform"/>
            <consortium name="The Broad Institute Genome Sequencing Center for Infectious Disease"/>
            <person name="Wu L."/>
            <person name="Ma J."/>
        </authorList>
    </citation>
    <scope>NUCLEOTIDE SEQUENCE [LARGE SCALE GENOMIC DNA]</scope>
    <source>
        <strain evidence="4">TISTR 2466</strain>
    </source>
</reference>
<dbReference type="InterPro" id="IPR000073">
    <property type="entry name" value="AB_hydrolase_1"/>
</dbReference>
<name>A0ABW5S2I2_9BACL</name>
<dbReference type="Proteomes" id="UP001597399">
    <property type="component" value="Unassembled WGS sequence"/>
</dbReference>
<dbReference type="Gene3D" id="3.40.50.1820">
    <property type="entry name" value="alpha/beta hydrolase"/>
    <property type="match status" value="1"/>
</dbReference>
<dbReference type="GO" id="GO:0016787">
    <property type="term" value="F:hydrolase activity"/>
    <property type="evidence" value="ECO:0007669"/>
    <property type="project" value="UniProtKB-KW"/>
</dbReference>
<keyword evidence="4" id="KW-1185">Reference proteome</keyword>
<dbReference type="InterPro" id="IPR029058">
    <property type="entry name" value="AB_hydrolase_fold"/>
</dbReference>
<keyword evidence="1 3" id="KW-0378">Hydrolase</keyword>
<dbReference type="InterPro" id="IPR050266">
    <property type="entry name" value="AB_hydrolase_sf"/>
</dbReference>
<feature type="domain" description="AB hydrolase-1" evidence="2">
    <location>
        <begin position="24"/>
        <end position="221"/>
    </location>
</feature>
<gene>
    <name evidence="3" type="ORF">ACFSUE_07895</name>
</gene>
<dbReference type="PANTHER" id="PTHR43798">
    <property type="entry name" value="MONOACYLGLYCEROL LIPASE"/>
    <property type="match status" value="1"/>
</dbReference>